<sequence>MSEIEVSQSVTARDKVVFGDTHGKCEQLVLDFTLLKRMAYTSPPGGAAREERHPTAPSRILEVKIARAPFPFDDPTEQVPLEEGRHCGYPIATPSSEEGSVSTGTHIYPGPSHRDCVPPSTGEEAIMSIWLLVGSRTRSMISRQEIRGWPKMVAKIQEEESGQSGAALSLASGKACDSKSVQNTGVRAKRWPRIEQRDAREGREVVAYWERSVGPRSRLAGDSGFRAVDSLQRRSVDQGQQTDEAECAYGLRLAAIRTRACKGEGIRLPTPEPKVALRTQSNSCRSRMNRDCDKSADKLAGCNSDEFRAQNLRL</sequence>
<reference evidence="2" key="1">
    <citation type="submission" date="2023-03" db="EMBL/GenBank/DDBJ databases">
        <title>Massive genome expansion in bonnet fungi (Mycena s.s.) driven by repeated elements and novel gene families across ecological guilds.</title>
        <authorList>
            <consortium name="Lawrence Berkeley National Laboratory"/>
            <person name="Harder C.B."/>
            <person name="Miyauchi S."/>
            <person name="Viragh M."/>
            <person name="Kuo A."/>
            <person name="Thoen E."/>
            <person name="Andreopoulos B."/>
            <person name="Lu D."/>
            <person name="Skrede I."/>
            <person name="Drula E."/>
            <person name="Henrissat B."/>
            <person name="Morin E."/>
            <person name="Kohler A."/>
            <person name="Barry K."/>
            <person name="LaButti K."/>
            <person name="Morin E."/>
            <person name="Salamov A."/>
            <person name="Lipzen A."/>
            <person name="Mereny Z."/>
            <person name="Hegedus B."/>
            <person name="Baldrian P."/>
            <person name="Stursova M."/>
            <person name="Weitz H."/>
            <person name="Taylor A."/>
            <person name="Grigoriev I.V."/>
            <person name="Nagy L.G."/>
            <person name="Martin F."/>
            <person name="Kauserud H."/>
        </authorList>
    </citation>
    <scope>NUCLEOTIDE SEQUENCE</scope>
    <source>
        <strain evidence="2">CBHHK200</strain>
    </source>
</reference>
<gene>
    <name evidence="2" type="ORF">C8F04DRAFT_1204341</name>
</gene>
<feature type="region of interest" description="Disordered" evidence="1">
    <location>
        <begin position="92"/>
        <end position="119"/>
    </location>
</feature>
<name>A0AAD6RWS4_9AGAR</name>
<dbReference type="AlphaFoldDB" id="A0AAD6RWS4"/>
<feature type="region of interest" description="Disordered" evidence="1">
    <location>
        <begin position="268"/>
        <end position="290"/>
    </location>
</feature>
<accession>A0AAD6RWS4</accession>
<evidence type="ECO:0000256" key="1">
    <source>
        <dbReference type="SAM" id="MobiDB-lite"/>
    </source>
</evidence>
<evidence type="ECO:0000313" key="3">
    <source>
        <dbReference type="Proteomes" id="UP001218188"/>
    </source>
</evidence>
<dbReference type="EMBL" id="JARJCM010000715">
    <property type="protein sequence ID" value="KAJ7015926.1"/>
    <property type="molecule type" value="Genomic_DNA"/>
</dbReference>
<keyword evidence="3" id="KW-1185">Reference proteome</keyword>
<feature type="compositionally biased region" description="Polar residues" evidence="1">
    <location>
        <begin position="93"/>
        <end position="105"/>
    </location>
</feature>
<protein>
    <submittedName>
        <fullName evidence="2">Uncharacterized protein</fullName>
    </submittedName>
</protein>
<evidence type="ECO:0000313" key="2">
    <source>
        <dbReference type="EMBL" id="KAJ7015926.1"/>
    </source>
</evidence>
<organism evidence="2 3">
    <name type="scientific">Mycena alexandri</name>
    <dbReference type="NCBI Taxonomy" id="1745969"/>
    <lineage>
        <taxon>Eukaryota</taxon>
        <taxon>Fungi</taxon>
        <taxon>Dikarya</taxon>
        <taxon>Basidiomycota</taxon>
        <taxon>Agaricomycotina</taxon>
        <taxon>Agaricomycetes</taxon>
        <taxon>Agaricomycetidae</taxon>
        <taxon>Agaricales</taxon>
        <taxon>Marasmiineae</taxon>
        <taxon>Mycenaceae</taxon>
        <taxon>Mycena</taxon>
    </lineage>
</organism>
<dbReference type="Proteomes" id="UP001218188">
    <property type="component" value="Unassembled WGS sequence"/>
</dbReference>
<proteinExistence type="predicted"/>
<comment type="caution">
    <text evidence="2">The sequence shown here is derived from an EMBL/GenBank/DDBJ whole genome shotgun (WGS) entry which is preliminary data.</text>
</comment>